<name>A0A382SGT3_9ZZZZ</name>
<dbReference type="Gene3D" id="3.40.50.11440">
    <property type="match status" value="1"/>
</dbReference>
<accession>A0A382SGT3</accession>
<organism evidence="1">
    <name type="scientific">marine metagenome</name>
    <dbReference type="NCBI Taxonomy" id="408172"/>
    <lineage>
        <taxon>unclassified sequences</taxon>
        <taxon>metagenomes</taxon>
        <taxon>ecological metagenomes</taxon>
    </lineage>
</organism>
<evidence type="ECO:0000313" key="1">
    <source>
        <dbReference type="EMBL" id="SVD09170.1"/>
    </source>
</evidence>
<evidence type="ECO:0008006" key="2">
    <source>
        <dbReference type="Google" id="ProtNLM"/>
    </source>
</evidence>
<protein>
    <recommendedName>
        <fullName evidence="2">LarA-like N-terminal domain-containing protein</fullName>
    </recommendedName>
</protein>
<sequence>MSFPLMGTFRQRFDAQRLDDPVAAVAVELQRMGMADQISDGQRIAITGGSRGIANIDSITRAVVDAVRSAGGDPFVMPAMGSHGGATAEGQKEVLASYGLGETAMGCPVEATMETD</sequence>
<gene>
    <name evidence="1" type="ORF">METZ01_LOCUS362024</name>
</gene>
<reference evidence="1" key="1">
    <citation type="submission" date="2018-05" db="EMBL/GenBank/DDBJ databases">
        <authorList>
            <person name="Lanie J.A."/>
            <person name="Ng W.-L."/>
            <person name="Kazmierczak K.M."/>
            <person name="Andrzejewski T.M."/>
            <person name="Davidsen T.M."/>
            <person name="Wayne K.J."/>
            <person name="Tettelin H."/>
            <person name="Glass J.I."/>
            <person name="Rusch D."/>
            <person name="Podicherti R."/>
            <person name="Tsui H.-C.T."/>
            <person name="Winkler M.E."/>
        </authorList>
    </citation>
    <scope>NUCLEOTIDE SEQUENCE</scope>
</reference>
<proteinExistence type="predicted"/>
<dbReference type="AlphaFoldDB" id="A0A382SGT3"/>
<feature type="non-terminal residue" evidence="1">
    <location>
        <position position="116"/>
    </location>
</feature>
<dbReference type="EMBL" id="UINC01129036">
    <property type="protein sequence ID" value="SVD09170.1"/>
    <property type="molecule type" value="Genomic_DNA"/>
</dbReference>